<dbReference type="EMBL" id="JBHRXJ010000004">
    <property type="protein sequence ID" value="MFC3528095.1"/>
    <property type="molecule type" value="Genomic_DNA"/>
</dbReference>
<dbReference type="InterPro" id="IPR018692">
    <property type="entry name" value="DUF2189"/>
</dbReference>
<feature type="transmembrane region" description="Helical" evidence="1">
    <location>
        <begin position="93"/>
        <end position="113"/>
    </location>
</feature>
<accession>A0ABV7R1M8</accession>
<feature type="transmembrane region" description="Helical" evidence="1">
    <location>
        <begin position="187"/>
        <end position="213"/>
    </location>
</feature>
<evidence type="ECO:0000256" key="1">
    <source>
        <dbReference type="SAM" id="Phobius"/>
    </source>
</evidence>
<dbReference type="Proteomes" id="UP001595721">
    <property type="component" value="Unassembled WGS sequence"/>
</dbReference>
<sequence>MPRETIGNPLSWSAQNLAGIGRGVGAAVDGISSHDTARPVVNRIGMADIRASLRNGADDFLALRSDVITAMALYPVIGFVLAVWAFHAGQVHLLFPLIAGFPLVGPVAAIGLYEMSRRRERGEDTDWWAALSTLRGRILGPVLMLGLLLMAIFVLWLFVAHAIWAATLGPVPHDGISAFLRDTFTTGAGWTMIVVGMGTGFVFAAVVLCVSLVSFPMLIDRPVGVPVALATSCAVARRNPGTTALWGLIVALALFLGTIPLFVGLIVVLPILGHATWHLYRRAVT</sequence>
<evidence type="ECO:0000313" key="2">
    <source>
        <dbReference type="EMBL" id="MFC3528095.1"/>
    </source>
</evidence>
<feature type="transmembrane region" description="Helical" evidence="1">
    <location>
        <begin position="245"/>
        <end position="272"/>
    </location>
</feature>
<name>A0ABV7R1M8_9RHOB</name>
<keyword evidence="3" id="KW-1185">Reference proteome</keyword>
<reference evidence="3" key="1">
    <citation type="journal article" date="2019" name="Int. J. Syst. Evol. Microbiol.">
        <title>The Global Catalogue of Microorganisms (GCM) 10K type strain sequencing project: providing services to taxonomists for standard genome sequencing and annotation.</title>
        <authorList>
            <consortium name="The Broad Institute Genomics Platform"/>
            <consortium name="The Broad Institute Genome Sequencing Center for Infectious Disease"/>
            <person name="Wu L."/>
            <person name="Ma J."/>
        </authorList>
    </citation>
    <scope>NUCLEOTIDE SEQUENCE [LARGE SCALE GENOMIC DNA]</scope>
    <source>
        <strain evidence="3">KCTC 42899</strain>
    </source>
</reference>
<comment type="caution">
    <text evidence="2">The sequence shown here is derived from an EMBL/GenBank/DDBJ whole genome shotgun (WGS) entry which is preliminary data.</text>
</comment>
<evidence type="ECO:0000313" key="3">
    <source>
        <dbReference type="Proteomes" id="UP001595721"/>
    </source>
</evidence>
<keyword evidence="1" id="KW-1133">Transmembrane helix</keyword>
<proteinExistence type="predicted"/>
<gene>
    <name evidence="2" type="ORF">ACFOMH_07880</name>
</gene>
<feature type="transmembrane region" description="Helical" evidence="1">
    <location>
        <begin position="67"/>
        <end position="87"/>
    </location>
</feature>
<keyword evidence="1" id="KW-0812">Transmembrane</keyword>
<protein>
    <submittedName>
        <fullName evidence="2">DUF2189 domain-containing protein</fullName>
    </submittedName>
</protein>
<dbReference type="RefSeq" id="WP_377743736.1">
    <property type="nucleotide sequence ID" value="NZ_JBHRXJ010000004.1"/>
</dbReference>
<keyword evidence="1" id="KW-0472">Membrane</keyword>
<organism evidence="2 3">
    <name type="scientific">Paracoccus mangrovi</name>
    <dbReference type="NCBI Taxonomy" id="1715645"/>
    <lineage>
        <taxon>Bacteria</taxon>
        <taxon>Pseudomonadati</taxon>
        <taxon>Pseudomonadota</taxon>
        <taxon>Alphaproteobacteria</taxon>
        <taxon>Rhodobacterales</taxon>
        <taxon>Paracoccaceae</taxon>
        <taxon>Paracoccus</taxon>
    </lineage>
</organism>
<feature type="transmembrane region" description="Helical" evidence="1">
    <location>
        <begin position="142"/>
        <end position="167"/>
    </location>
</feature>
<dbReference type="Pfam" id="PF09955">
    <property type="entry name" value="DUF2189"/>
    <property type="match status" value="1"/>
</dbReference>